<dbReference type="InterPro" id="IPR019748">
    <property type="entry name" value="FERM_central"/>
</dbReference>
<dbReference type="EMBL" id="CAJPWZ010000374">
    <property type="protein sequence ID" value="CAG2192000.1"/>
    <property type="molecule type" value="Genomic_DNA"/>
</dbReference>
<dbReference type="OrthoDB" id="6108017at2759"/>
<dbReference type="InterPro" id="IPR029071">
    <property type="entry name" value="Ubiquitin-like_domsf"/>
</dbReference>
<evidence type="ECO:0000256" key="4">
    <source>
        <dbReference type="ARBA" id="ARBA00022737"/>
    </source>
</evidence>
<dbReference type="InterPro" id="IPR051567">
    <property type="entry name" value="Unconventional_Myosin_ATPase"/>
</dbReference>
<organism evidence="9 10">
    <name type="scientific">Mytilus edulis</name>
    <name type="common">Blue mussel</name>
    <dbReference type="NCBI Taxonomy" id="6550"/>
    <lineage>
        <taxon>Eukaryota</taxon>
        <taxon>Metazoa</taxon>
        <taxon>Spiralia</taxon>
        <taxon>Lophotrochozoa</taxon>
        <taxon>Mollusca</taxon>
        <taxon>Bivalvia</taxon>
        <taxon>Autobranchia</taxon>
        <taxon>Pteriomorphia</taxon>
        <taxon>Mytilida</taxon>
        <taxon>Mytiloidea</taxon>
        <taxon>Mytilidae</taxon>
        <taxon>Mytilinae</taxon>
        <taxon>Mytilus</taxon>
    </lineage>
</organism>
<dbReference type="InterPro" id="IPR019749">
    <property type="entry name" value="Band_41_domain"/>
</dbReference>
<dbReference type="InterPro" id="IPR011993">
    <property type="entry name" value="PH-like_dom_sf"/>
</dbReference>
<dbReference type="Gene3D" id="2.30.30.40">
    <property type="entry name" value="SH3 Domains"/>
    <property type="match status" value="1"/>
</dbReference>
<accession>A0A8S3Q5K0</accession>
<feature type="domain" description="MyTH4" evidence="8">
    <location>
        <begin position="154"/>
        <end position="359"/>
    </location>
</feature>
<dbReference type="SUPFAM" id="SSF47031">
    <property type="entry name" value="Second domain of FERM"/>
    <property type="match status" value="2"/>
</dbReference>
<dbReference type="Gene3D" id="2.30.29.30">
    <property type="entry name" value="Pleckstrin-homology domain (PH domain)/Phosphotyrosine-binding domain (PTB)"/>
    <property type="match status" value="2"/>
</dbReference>
<dbReference type="InterPro" id="IPR038185">
    <property type="entry name" value="MyTH4_dom_sf"/>
</dbReference>
<evidence type="ECO:0000259" key="7">
    <source>
        <dbReference type="PROSITE" id="PS50057"/>
    </source>
</evidence>
<keyword evidence="10" id="KW-1185">Reference proteome</keyword>
<dbReference type="GO" id="GO:0005524">
    <property type="term" value="F:ATP binding"/>
    <property type="evidence" value="ECO:0007669"/>
    <property type="project" value="UniProtKB-KW"/>
</dbReference>
<evidence type="ECO:0000256" key="1">
    <source>
        <dbReference type="ARBA" id="ARBA00004496"/>
    </source>
</evidence>
<feature type="domain" description="FERM" evidence="7">
    <location>
        <begin position="957"/>
        <end position="1275"/>
    </location>
</feature>
<dbReference type="Proteomes" id="UP000683360">
    <property type="component" value="Unassembled WGS sequence"/>
</dbReference>
<proteinExistence type="inferred from homology"/>
<dbReference type="CDD" id="cd14473">
    <property type="entry name" value="FERM_B-lobe"/>
    <property type="match status" value="2"/>
</dbReference>
<dbReference type="Pfam" id="PF21998">
    <property type="entry name" value="FERM_C1_MyoVII"/>
    <property type="match status" value="1"/>
</dbReference>
<dbReference type="Pfam" id="PF00373">
    <property type="entry name" value="FERM_M"/>
    <property type="match status" value="1"/>
</dbReference>
<evidence type="ECO:0000256" key="6">
    <source>
        <dbReference type="SAM" id="MobiDB-lite"/>
    </source>
</evidence>
<dbReference type="SUPFAM" id="SSF101898">
    <property type="entry name" value="NHL repeat"/>
    <property type="match status" value="1"/>
</dbReference>
<evidence type="ECO:0000256" key="3">
    <source>
        <dbReference type="ARBA" id="ARBA00022490"/>
    </source>
</evidence>
<evidence type="ECO:0000256" key="5">
    <source>
        <dbReference type="ARBA" id="ARBA00023203"/>
    </source>
</evidence>
<dbReference type="CDD" id="cd17092">
    <property type="entry name" value="FERM1_F1_Myosin-VII"/>
    <property type="match status" value="1"/>
</dbReference>
<gene>
    <name evidence="9" type="ORF">MEDL_7161</name>
</gene>
<feature type="region of interest" description="Disordered" evidence="6">
    <location>
        <begin position="93"/>
        <end position="127"/>
    </location>
</feature>
<dbReference type="InterPro" id="IPR011042">
    <property type="entry name" value="6-blade_b-propeller_TolB-like"/>
</dbReference>
<dbReference type="InterPro" id="IPR000299">
    <property type="entry name" value="FERM_domain"/>
</dbReference>
<comment type="similarity">
    <text evidence="2">Belongs to the TRAFAC class myosin-kinesin ATPase superfamily. Myosin family.</text>
</comment>
<dbReference type="PROSITE" id="PS51016">
    <property type="entry name" value="MYTH4"/>
    <property type="match status" value="2"/>
</dbReference>
<dbReference type="SUPFAM" id="SSF50729">
    <property type="entry name" value="PH domain-like"/>
    <property type="match status" value="1"/>
</dbReference>
<dbReference type="GO" id="GO:0003779">
    <property type="term" value="F:actin binding"/>
    <property type="evidence" value="ECO:0007669"/>
    <property type="project" value="UniProtKB-KW"/>
</dbReference>
<evidence type="ECO:0000313" key="9">
    <source>
        <dbReference type="EMBL" id="CAG2192000.1"/>
    </source>
</evidence>
<comment type="subcellular location">
    <subcellularLocation>
        <location evidence="1">Cytoplasm</location>
    </subcellularLocation>
</comment>
<dbReference type="PANTHER" id="PTHR22692">
    <property type="entry name" value="MYOSIN VII, XV"/>
    <property type="match status" value="1"/>
</dbReference>
<evidence type="ECO:0000313" key="10">
    <source>
        <dbReference type="Proteomes" id="UP000683360"/>
    </source>
</evidence>
<keyword evidence="4" id="KW-0677">Repeat</keyword>
<feature type="domain" description="FERM" evidence="7">
    <location>
        <begin position="364"/>
        <end position="670"/>
    </location>
</feature>
<comment type="caution">
    <text evidence="9">The sequence shown here is derived from an EMBL/GenBank/DDBJ whole genome shotgun (WGS) entry which is preliminary data.</text>
</comment>
<dbReference type="Pfam" id="PF00784">
    <property type="entry name" value="MyTH4"/>
    <property type="match status" value="2"/>
</dbReference>
<dbReference type="Gene3D" id="3.10.20.90">
    <property type="entry name" value="Phosphatidylinositol 3-kinase Catalytic Subunit, Chain A, domain 1"/>
    <property type="match status" value="2"/>
</dbReference>
<dbReference type="PROSITE" id="PS50057">
    <property type="entry name" value="FERM_3"/>
    <property type="match status" value="2"/>
</dbReference>
<protein>
    <submittedName>
        <fullName evidence="9">MYO7A</fullName>
    </submittedName>
</protein>
<dbReference type="PANTHER" id="PTHR22692:SF33">
    <property type="entry name" value="MYOSIN"/>
    <property type="match status" value="1"/>
</dbReference>
<evidence type="ECO:0000256" key="2">
    <source>
        <dbReference type="ARBA" id="ARBA00008314"/>
    </source>
</evidence>
<feature type="domain" description="MyTH4" evidence="8">
    <location>
        <begin position="802"/>
        <end position="951"/>
    </location>
</feature>
<keyword evidence="3" id="KW-0963">Cytoplasm</keyword>
<feature type="compositionally biased region" description="Polar residues" evidence="6">
    <location>
        <begin position="47"/>
        <end position="59"/>
    </location>
</feature>
<keyword evidence="5" id="KW-0009">Actin-binding</keyword>
<dbReference type="InterPro" id="IPR035963">
    <property type="entry name" value="FERM_2"/>
</dbReference>
<evidence type="ECO:0000259" key="8">
    <source>
        <dbReference type="PROSITE" id="PS51016"/>
    </source>
</evidence>
<dbReference type="GO" id="GO:0005737">
    <property type="term" value="C:cytoplasm"/>
    <property type="evidence" value="ECO:0007669"/>
    <property type="project" value="UniProtKB-SubCell"/>
</dbReference>
<dbReference type="Gene3D" id="1.25.40.530">
    <property type="entry name" value="MyTH4 domain"/>
    <property type="match status" value="2"/>
</dbReference>
<dbReference type="Pfam" id="PF21989">
    <property type="entry name" value="RA_2"/>
    <property type="match status" value="1"/>
</dbReference>
<dbReference type="SUPFAM" id="SSF54236">
    <property type="entry name" value="Ubiquitin-like"/>
    <property type="match status" value="1"/>
</dbReference>
<feature type="region of interest" description="Disordered" evidence="6">
    <location>
        <begin position="1"/>
        <end position="71"/>
    </location>
</feature>
<dbReference type="GO" id="GO:0005856">
    <property type="term" value="C:cytoskeleton"/>
    <property type="evidence" value="ECO:0007669"/>
    <property type="project" value="InterPro"/>
</dbReference>
<name>A0A8S3Q5K0_MYTED</name>
<reference evidence="9" key="1">
    <citation type="submission" date="2021-03" db="EMBL/GenBank/DDBJ databases">
        <authorList>
            <person name="Bekaert M."/>
        </authorList>
    </citation>
    <scope>NUCLEOTIDE SEQUENCE</scope>
</reference>
<dbReference type="SMART" id="SM00139">
    <property type="entry name" value="MyTH4"/>
    <property type="match status" value="2"/>
</dbReference>
<dbReference type="InterPro" id="IPR041793">
    <property type="entry name" value="MyoVII_FERM_C1"/>
</dbReference>
<dbReference type="Gene3D" id="1.20.80.10">
    <property type="match status" value="2"/>
</dbReference>
<dbReference type="Gene3D" id="2.120.10.30">
    <property type="entry name" value="TolB, C-terminal domain"/>
    <property type="match status" value="1"/>
</dbReference>
<dbReference type="InterPro" id="IPR000857">
    <property type="entry name" value="MyTH4_dom"/>
</dbReference>
<feature type="compositionally biased region" description="Low complexity" evidence="6">
    <location>
        <begin position="111"/>
        <end position="127"/>
    </location>
</feature>
<dbReference type="SMART" id="SM00295">
    <property type="entry name" value="B41"/>
    <property type="match status" value="2"/>
</dbReference>
<dbReference type="InterPro" id="IPR014352">
    <property type="entry name" value="FERM/acyl-CoA-bd_prot_sf"/>
</dbReference>
<sequence>MAERRSKNISNISVTKERAVPSKISASAFDDDDRHFDTSLAADETSNRTSIKRGSTSTDIAELNPKFGTSTLSKSAPIAEKVAAALNEQANAEENGLTNGNGSTDRDSEGPSSIHSDEIASSSSSFELSDPSSSSSSWAKFAQTYFQTKGCHSYSCSSLQQPLLPKKDRSDHLASLASWVTILRIMGDLPDADVGDTLAVAGTAPAVVTTVREYFQKKYTKKDIEETQKRYSELFKDPAHSGVTSIPFLPERSGGMLDKVQYVTALGIYRPEIRDELYCQVCRQLTNNPSRNSTVRGWVLLSLFAGSFAPSERLAPSFLQFLKDSSPVFAEKVERLVRRTFISGTRGFPPSWLEFQAAKNGKPILIPIALMNNHRMLVTADSVTTVQELCHQICDRIGITDDSGFSVYITLMQRISCLGHGLHRIMDAVAECEQNTKQMGMRESSSAWRLYFRKEYFVPWHNAKLDEISTELVYHQVMRGISVGEYKCDKEEILVLMAAQRYFCESQDSFEPMNLTSFLNSWLPEESKKAKDMAFWEEQVKKAIKEEFPKGKKVTAESLRADIVTYAKDKWHSQFSRFYDASKVISPAMTLQNGIVGVNSKQIDIMDEKENARNHLTFLEIGTVSRTRNSTTITTLSGEEYVMHSNHSEDLHSHLTQFLEGLKRKSKYAVVVQDSSQLEGAIGVNVAKGDLVILDGPYENYIDADIITGMCKRTDKISVMPRDLLYILPTPDEPASDSMGMLTMQLKKDPTVFINLSASEKTEHTLEAYSKVHFRPTNDNTVTKVLKQVSFRKEKSATPWQFSKDPIKKPLLRKTAFKEELRSTSCRCFLSIQQYMGDAINKDRLAESDIVNNYIINPAIRSRHIREEVYCQLIKQLTNNPDKGSTEKGFKLLYFLTSTVSPSYELTQHCEAFLRGNKHKLAKICLDSLRRTKEDGCRRYPPHTREHESFSYTTQKISIQIRFPFGEQQTFDIEPTERVGSFRNMIANKLGLAVAEDYGIFFGLQDRGSNLYSSSLAVLINARETEYFMDALTHVERFWLRQPEPISPGTSSTTQKVDLTIFFMKKLWVDAVPGEEVLSDVEFHFPQEVPNYLRGYHKCKMEETVKLSSLLYTAQHGQDMTALKNLEKDQSFLIPQTMHGEKPGSEWKSLIESSLQNYNSLKSEDAKIEFLKILSTLPTYGSVFFEVKQRSVKTYPKNILLAVNKDGVIFLDASNKGILARYGYNKIPNWAYDENSFTLVVGESSSAVKIYLETNVGHNLDDIVMCYVAWMMNKHIKKRPSAAGVTSFGEFISIPSSSLLKLDSLNQVKQKGKLAFYISLGLKDAETSTCSIVCTSNIISETKRSTNPTRHTINVRLHLWKKFKSANDDVLNSGSSHHHDILMKKCLVLANGWMIFTEPNLKLLLIHDDEGHFQSKIYLSGRPFDLAIISSKLIAVSYGENRYVEIIDLTTKDAVKSFNWETNCFGIANVSNHLYVVIEGRGIVVLDHTTGQLIKTIPIKINQKTFLVVTHDSIIYTNWIFNTVYCFDLAGNEKWQFKKNKLHRPIGLTVNRNGDVFVAGNVSGNIYYISSDGKRSKELVRDKEIMDLYLDNQTYRLLTYKSDGSAFKYFVES</sequence>